<dbReference type="AlphaFoldDB" id="A0AA38HGD9"/>
<proteinExistence type="predicted"/>
<feature type="non-terminal residue" evidence="1">
    <location>
        <position position="1"/>
    </location>
</feature>
<protein>
    <submittedName>
        <fullName evidence="1">Uncharacterized protein</fullName>
    </submittedName>
</protein>
<evidence type="ECO:0000313" key="1">
    <source>
        <dbReference type="EMBL" id="KAJ3616447.1"/>
    </source>
</evidence>
<evidence type="ECO:0000313" key="2">
    <source>
        <dbReference type="Proteomes" id="UP001168821"/>
    </source>
</evidence>
<comment type="caution">
    <text evidence="1">The sequence shown here is derived from an EMBL/GenBank/DDBJ whole genome shotgun (WGS) entry which is preliminary data.</text>
</comment>
<organism evidence="1 2">
    <name type="scientific">Zophobas morio</name>
    <dbReference type="NCBI Taxonomy" id="2755281"/>
    <lineage>
        <taxon>Eukaryota</taxon>
        <taxon>Metazoa</taxon>
        <taxon>Ecdysozoa</taxon>
        <taxon>Arthropoda</taxon>
        <taxon>Hexapoda</taxon>
        <taxon>Insecta</taxon>
        <taxon>Pterygota</taxon>
        <taxon>Neoptera</taxon>
        <taxon>Endopterygota</taxon>
        <taxon>Coleoptera</taxon>
        <taxon>Polyphaga</taxon>
        <taxon>Cucujiformia</taxon>
        <taxon>Tenebrionidae</taxon>
        <taxon>Zophobas</taxon>
    </lineage>
</organism>
<name>A0AA38HGD9_9CUCU</name>
<dbReference type="EMBL" id="JALNTZ010003506">
    <property type="protein sequence ID" value="KAJ3616447.1"/>
    <property type="molecule type" value="Genomic_DNA"/>
</dbReference>
<gene>
    <name evidence="1" type="ORF">Zmor_011896</name>
</gene>
<accession>A0AA38HGD9</accession>
<sequence>MYWLKVTFVVIVISRVDSIQSKSNETDDRD</sequence>
<dbReference type="Proteomes" id="UP001168821">
    <property type="component" value="Unassembled WGS sequence"/>
</dbReference>
<keyword evidence="2" id="KW-1185">Reference proteome</keyword>
<reference evidence="1" key="1">
    <citation type="journal article" date="2023" name="G3 (Bethesda)">
        <title>Whole genome assemblies of Zophobas morio and Tenebrio molitor.</title>
        <authorList>
            <person name="Kaur S."/>
            <person name="Stinson S.A."/>
            <person name="diCenzo G.C."/>
        </authorList>
    </citation>
    <scope>NUCLEOTIDE SEQUENCE</scope>
    <source>
        <strain evidence="1">QUZm001</strain>
    </source>
</reference>